<reference evidence="1 2" key="1">
    <citation type="submission" date="2009-10" db="EMBL/GenBank/DDBJ databases">
        <authorList>
            <person name="Weinstock G."/>
            <person name="Sodergren E."/>
            <person name="Clifton S."/>
            <person name="Fulton L."/>
            <person name="Fulton B."/>
            <person name="Courtney L."/>
            <person name="Fronick C."/>
            <person name="Harrison M."/>
            <person name="Strong C."/>
            <person name="Farmer C."/>
            <person name="Delahaunty K."/>
            <person name="Markovic C."/>
            <person name="Hall O."/>
            <person name="Minx P."/>
            <person name="Tomlinson C."/>
            <person name="Mitreva M."/>
            <person name="Nelson J."/>
            <person name="Hou S."/>
            <person name="Wollam A."/>
            <person name="Pepin K.H."/>
            <person name="Johnson M."/>
            <person name="Bhonagiri V."/>
            <person name="Nash W.E."/>
            <person name="Warren W."/>
            <person name="Chinwalla A."/>
            <person name="Mardis E.R."/>
            <person name="Wilson R.K."/>
        </authorList>
    </citation>
    <scope>NUCLEOTIDE SEQUENCE [LARGE SCALE GENOMIC DNA]</scope>
    <source>
        <strain evidence="1 2">F0309</strain>
    </source>
</reference>
<accession>D4U0U4</accession>
<sequence>MSWNDIDYRPNTMEQEQVNLSMRSGILQGFFSKSLQINPPIFDAFSV</sequence>
<name>D4U0U4_9ACTO</name>
<evidence type="ECO:0000313" key="2">
    <source>
        <dbReference type="Proteomes" id="UP000003150"/>
    </source>
</evidence>
<proteinExistence type="predicted"/>
<protein>
    <submittedName>
        <fullName evidence="1">Uncharacterized protein</fullName>
    </submittedName>
</protein>
<evidence type="ECO:0000313" key="1">
    <source>
        <dbReference type="EMBL" id="EFF79290.1"/>
    </source>
</evidence>
<organism evidence="1 2">
    <name type="scientific">Schaalia odontolytica F0309</name>
    <dbReference type="NCBI Taxonomy" id="649742"/>
    <lineage>
        <taxon>Bacteria</taxon>
        <taxon>Bacillati</taxon>
        <taxon>Actinomycetota</taxon>
        <taxon>Actinomycetes</taxon>
        <taxon>Actinomycetales</taxon>
        <taxon>Actinomycetaceae</taxon>
        <taxon>Schaalia</taxon>
    </lineage>
</organism>
<dbReference type="Proteomes" id="UP000003150">
    <property type="component" value="Unassembled WGS sequence"/>
</dbReference>
<dbReference type="AlphaFoldDB" id="D4U0U4"/>
<comment type="caution">
    <text evidence="1">The sequence shown here is derived from an EMBL/GenBank/DDBJ whole genome shotgun (WGS) entry which is preliminary data.</text>
</comment>
<dbReference type="HOGENOM" id="CLU_3163704_0_0_11"/>
<gene>
    <name evidence="1" type="ORF">HMPREF0970_01839</name>
</gene>
<dbReference type="EMBL" id="ACYT02000070">
    <property type="protein sequence ID" value="EFF79290.1"/>
    <property type="molecule type" value="Genomic_DNA"/>
</dbReference>